<reference evidence="1" key="2">
    <citation type="submission" date="2020-06" db="EMBL/GenBank/DDBJ databases">
        <title>Helianthus annuus Genome sequencing and assembly Release 2.</title>
        <authorList>
            <person name="Gouzy J."/>
            <person name="Langlade N."/>
            <person name="Munos S."/>
        </authorList>
    </citation>
    <scope>NUCLEOTIDE SEQUENCE</scope>
    <source>
        <tissue evidence="1">Leaves</tissue>
    </source>
</reference>
<dbReference type="Gramene" id="mRNA:HanXRQr2_Chr03g0094621">
    <property type="protein sequence ID" value="CDS:HanXRQr2_Chr03g0094621.1"/>
    <property type="gene ID" value="HanXRQr2_Chr03g0094621"/>
</dbReference>
<dbReference type="AlphaFoldDB" id="A0A9K3JDX2"/>
<accession>A0A9K3JDX2</accession>
<proteinExistence type="predicted"/>
<evidence type="ECO:0000313" key="2">
    <source>
        <dbReference type="Proteomes" id="UP000215914"/>
    </source>
</evidence>
<keyword evidence="2" id="KW-1185">Reference proteome</keyword>
<name>A0A9K3JDX2_HELAN</name>
<evidence type="ECO:0000313" key="1">
    <source>
        <dbReference type="EMBL" id="KAF5813129.1"/>
    </source>
</evidence>
<sequence length="119" mass="13715">MSFSDYQLFCSAHRMTPSHTSHQTVNLLSSSLIQQSFCLFHHKFCKILNISNMVFQLQPLFQLSSQPRQSFQFQQFSEFQQLSLSLQSSQHRITMELRVGVGTVSLALVELMMAFCNFA</sequence>
<gene>
    <name evidence="1" type="ORF">HanXRQr2_Chr03g0094621</name>
</gene>
<dbReference type="Proteomes" id="UP000215914">
    <property type="component" value="Unassembled WGS sequence"/>
</dbReference>
<organism evidence="1 2">
    <name type="scientific">Helianthus annuus</name>
    <name type="common">Common sunflower</name>
    <dbReference type="NCBI Taxonomy" id="4232"/>
    <lineage>
        <taxon>Eukaryota</taxon>
        <taxon>Viridiplantae</taxon>
        <taxon>Streptophyta</taxon>
        <taxon>Embryophyta</taxon>
        <taxon>Tracheophyta</taxon>
        <taxon>Spermatophyta</taxon>
        <taxon>Magnoliopsida</taxon>
        <taxon>eudicotyledons</taxon>
        <taxon>Gunneridae</taxon>
        <taxon>Pentapetalae</taxon>
        <taxon>asterids</taxon>
        <taxon>campanulids</taxon>
        <taxon>Asterales</taxon>
        <taxon>Asteraceae</taxon>
        <taxon>Asteroideae</taxon>
        <taxon>Heliantheae alliance</taxon>
        <taxon>Heliantheae</taxon>
        <taxon>Helianthus</taxon>
    </lineage>
</organism>
<dbReference type="EMBL" id="MNCJ02000318">
    <property type="protein sequence ID" value="KAF5813129.1"/>
    <property type="molecule type" value="Genomic_DNA"/>
</dbReference>
<protein>
    <submittedName>
        <fullName evidence="1">Uncharacterized protein</fullName>
    </submittedName>
</protein>
<reference evidence="1" key="1">
    <citation type="journal article" date="2017" name="Nature">
        <title>The sunflower genome provides insights into oil metabolism, flowering and Asterid evolution.</title>
        <authorList>
            <person name="Badouin H."/>
            <person name="Gouzy J."/>
            <person name="Grassa C.J."/>
            <person name="Murat F."/>
            <person name="Staton S.E."/>
            <person name="Cottret L."/>
            <person name="Lelandais-Briere C."/>
            <person name="Owens G.L."/>
            <person name="Carrere S."/>
            <person name="Mayjonade B."/>
            <person name="Legrand L."/>
            <person name="Gill N."/>
            <person name="Kane N.C."/>
            <person name="Bowers J.E."/>
            <person name="Hubner S."/>
            <person name="Bellec A."/>
            <person name="Berard A."/>
            <person name="Berges H."/>
            <person name="Blanchet N."/>
            <person name="Boniface M.C."/>
            <person name="Brunel D."/>
            <person name="Catrice O."/>
            <person name="Chaidir N."/>
            <person name="Claudel C."/>
            <person name="Donnadieu C."/>
            <person name="Faraut T."/>
            <person name="Fievet G."/>
            <person name="Helmstetter N."/>
            <person name="King M."/>
            <person name="Knapp S.J."/>
            <person name="Lai Z."/>
            <person name="Le Paslier M.C."/>
            <person name="Lippi Y."/>
            <person name="Lorenzon L."/>
            <person name="Mandel J.R."/>
            <person name="Marage G."/>
            <person name="Marchand G."/>
            <person name="Marquand E."/>
            <person name="Bret-Mestries E."/>
            <person name="Morien E."/>
            <person name="Nambeesan S."/>
            <person name="Nguyen T."/>
            <person name="Pegot-Espagnet P."/>
            <person name="Pouilly N."/>
            <person name="Raftis F."/>
            <person name="Sallet E."/>
            <person name="Schiex T."/>
            <person name="Thomas J."/>
            <person name="Vandecasteele C."/>
            <person name="Vares D."/>
            <person name="Vear F."/>
            <person name="Vautrin S."/>
            <person name="Crespi M."/>
            <person name="Mangin B."/>
            <person name="Burke J.M."/>
            <person name="Salse J."/>
            <person name="Munos S."/>
            <person name="Vincourt P."/>
            <person name="Rieseberg L.H."/>
            <person name="Langlade N.B."/>
        </authorList>
    </citation>
    <scope>NUCLEOTIDE SEQUENCE</scope>
    <source>
        <tissue evidence="1">Leaves</tissue>
    </source>
</reference>
<comment type="caution">
    <text evidence="1">The sequence shown here is derived from an EMBL/GenBank/DDBJ whole genome shotgun (WGS) entry which is preliminary data.</text>
</comment>